<protein>
    <submittedName>
        <fullName evidence="1">Uncharacterized protein</fullName>
    </submittedName>
</protein>
<evidence type="ECO:0000313" key="2">
    <source>
        <dbReference type="Proteomes" id="UP000064967"/>
    </source>
</evidence>
<name>A0A0K1QG68_9BACT</name>
<dbReference type="Proteomes" id="UP000064967">
    <property type="component" value="Chromosome"/>
</dbReference>
<gene>
    <name evidence="1" type="ORF">AKJ09_11366</name>
</gene>
<dbReference type="AlphaFoldDB" id="A0A0K1QG68"/>
<organism evidence="1 2">
    <name type="scientific">Labilithrix luteola</name>
    <dbReference type="NCBI Taxonomy" id="1391654"/>
    <lineage>
        <taxon>Bacteria</taxon>
        <taxon>Pseudomonadati</taxon>
        <taxon>Myxococcota</taxon>
        <taxon>Polyangia</taxon>
        <taxon>Polyangiales</taxon>
        <taxon>Labilitrichaceae</taxon>
        <taxon>Labilithrix</taxon>
    </lineage>
</organism>
<reference evidence="1 2" key="1">
    <citation type="submission" date="2015-08" db="EMBL/GenBank/DDBJ databases">
        <authorList>
            <person name="Babu N.S."/>
            <person name="Beckwith C.J."/>
            <person name="Beseler K.G."/>
            <person name="Brison A."/>
            <person name="Carone J.V."/>
            <person name="Caskin T.P."/>
            <person name="Diamond M."/>
            <person name="Durham M.E."/>
            <person name="Foxe J.M."/>
            <person name="Go M."/>
            <person name="Henderson B.A."/>
            <person name="Jones I.B."/>
            <person name="McGettigan J.A."/>
            <person name="Micheletti S.J."/>
            <person name="Nasrallah M.E."/>
            <person name="Ortiz D."/>
            <person name="Piller C.R."/>
            <person name="Privatt S.R."/>
            <person name="Schneider S.L."/>
            <person name="Sharp S."/>
            <person name="Smith T.C."/>
            <person name="Stanton J.D."/>
            <person name="Ullery H.E."/>
            <person name="Wilson R.J."/>
            <person name="Serrano M.G."/>
            <person name="Buck G."/>
            <person name="Lee V."/>
            <person name="Wang Y."/>
            <person name="Carvalho R."/>
            <person name="Voegtly L."/>
            <person name="Shi R."/>
            <person name="Duckworth R."/>
            <person name="Johnson A."/>
            <person name="Loviza R."/>
            <person name="Walstead R."/>
            <person name="Shah Z."/>
            <person name="Kiflezghi M."/>
            <person name="Wade K."/>
            <person name="Ball S.L."/>
            <person name="Bradley K.W."/>
            <person name="Asai D.J."/>
            <person name="Bowman C.A."/>
            <person name="Russell D.A."/>
            <person name="Pope W.H."/>
            <person name="Jacobs-Sera D."/>
            <person name="Hendrix R.W."/>
            <person name="Hatfull G.F."/>
        </authorList>
    </citation>
    <scope>NUCLEOTIDE SEQUENCE [LARGE SCALE GENOMIC DNA]</scope>
    <source>
        <strain evidence="1 2">DSM 27648</strain>
    </source>
</reference>
<dbReference type="EMBL" id="CP012333">
    <property type="protein sequence ID" value="AKV04703.1"/>
    <property type="molecule type" value="Genomic_DNA"/>
</dbReference>
<dbReference type="RefSeq" id="WP_169928696.1">
    <property type="nucleotide sequence ID" value="NZ_CP012333.1"/>
</dbReference>
<accession>A0A0K1QG68</accession>
<evidence type="ECO:0000313" key="1">
    <source>
        <dbReference type="EMBL" id="AKV04703.1"/>
    </source>
</evidence>
<dbReference type="KEGG" id="llu:AKJ09_11366"/>
<keyword evidence="2" id="KW-1185">Reference proteome</keyword>
<proteinExistence type="predicted"/>
<sequence length="52" mass="5389">MATTKAASWARIVASVHEGVDARVSDVSGLATYRAAEGGFESRSGVLTQSPH</sequence>